<evidence type="ECO:0000256" key="10">
    <source>
        <dbReference type="ARBA" id="ARBA00022837"/>
    </source>
</evidence>
<feature type="binding site" evidence="17">
    <location>
        <position position="72"/>
    </location>
    <ligand>
        <name>Ca(2+)</name>
        <dbReference type="ChEBI" id="CHEBI:29108"/>
        <label>1</label>
    </ligand>
</feature>
<dbReference type="InterPro" id="IPR010255">
    <property type="entry name" value="Haem_peroxidase_sf"/>
</dbReference>
<feature type="disulfide bond" evidence="19">
    <location>
        <begin position="70"/>
        <end position="75"/>
    </location>
</feature>
<feature type="disulfide bond" evidence="19">
    <location>
        <begin position="37"/>
        <end position="113"/>
    </location>
</feature>
<dbReference type="Gramene" id="Pp3c8_17000V3.1">
    <property type="protein sequence ID" value="Pp3c8_17000V3.1"/>
    <property type="gene ID" value="Pp3c8_17000"/>
</dbReference>
<feature type="binding site" evidence="17">
    <location>
        <position position="240"/>
    </location>
    <ligand>
        <name>Ca(2+)</name>
        <dbReference type="ChEBI" id="CHEBI:29108"/>
        <label>2</label>
    </ligand>
</feature>
<sequence length="316" mass="34797">MAHHAMRATVIAVVLVAMLAVTGVDATLRYGFYKHSCPNVESIIYKAMKAAYEKDNTVAPGVLRLIFHDCFVRGCDASVLLAGNNTERAALNNQGLHGFEAIDAVKDAVEKECPGVVSCADILAFASRDTVILTKGVGWEVPAGRMDGRISLSTEPLQELPPSTFTSQQLISIFAGKGLTAKQMVDLSGSHTLGITHCLHLRDRIFTTIDPTIPKNLLRQLQRKCPSNTSLTPLQIDRYTGNKFDTQYFRNIVRGRGLMTSDQDLFRDPATKPFVEANLKRATFDKNFAEAMVAMTSIEVKIGHEGEIRKHCQFVN</sequence>
<reference evidence="22 25" key="2">
    <citation type="journal article" date="2018" name="Plant J.">
        <title>The Physcomitrella patens chromosome-scale assembly reveals moss genome structure and evolution.</title>
        <authorList>
            <person name="Lang D."/>
            <person name="Ullrich K.K."/>
            <person name="Murat F."/>
            <person name="Fuchs J."/>
            <person name="Jenkins J."/>
            <person name="Haas F.B."/>
            <person name="Piednoel M."/>
            <person name="Gundlach H."/>
            <person name="Van Bel M."/>
            <person name="Meyberg R."/>
            <person name="Vives C."/>
            <person name="Morata J."/>
            <person name="Symeonidi A."/>
            <person name="Hiss M."/>
            <person name="Muchero W."/>
            <person name="Kamisugi Y."/>
            <person name="Saleh O."/>
            <person name="Blanc G."/>
            <person name="Decker E.L."/>
            <person name="van Gessel N."/>
            <person name="Grimwood J."/>
            <person name="Hayes R.D."/>
            <person name="Graham S.W."/>
            <person name="Gunter L.E."/>
            <person name="McDaniel S.F."/>
            <person name="Hoernstein S.N.W."/>
            <person name="Larsson A."/>
            <person name="Li F.W."/>
            <person name="Perroud P.F."/>
            <person name="Phillips J."/>
            <person name="Ranjan P."/>
            <person name="Rokshar D.S."/>
            <person name="Rothfels C.J."/>
            <person name="Schneider L."/>
            <person name="Shu S."/>
            <person name="Stevenson D.W."/>
            <person name="Thummler F."/>
            <person name="Tillich M."/>
            <person name="Villarreal Aguilar J.C."/>
            <person name="Widiez T."/>
            <person name="Wong G.K."/>
            <person name="Wymore A."/>
            <person name="Zhang Y."/>
            <person name="Zimmer A.D."/>
            <person name="Quatrano R.S."/>
            <person name="Mayer K.F.X."/>
            <person name="Goodstein D."/>
            <person name="Casacuberta J.M."/>
            <person name="Vandepoele K."/>
            <person name="Reski R."/>
            <person name="Cuming A.C."/>
            <person name="Tuskan G.A."/>
            <person name="Maumus F."/>
            <person name="Salse J."/>
            <person name="Schmutz J."/>
            <person name="Rensing S.A."/>
        </authorList>
    </citation>
    <scope>NUCLEOTIDE SEQUENCE [LARGE SCALE GENOMIC DNA]</scope>
    <source>
        <strain evidence="24 25">cv. Gransden 2004</strain>
    </source>
</reference>
<feature type="binding site" evidence="17">
    <location>
        <position position="69"/>
    </location>
    <ligand>
        <name>Ca(2+)</name>
        <dbReference type="ChEBI" id="CHEBI:29108"/>
        <label>1</label>
    </ligand>
</feature>
<comment type="cofactor">
    <cofactor evidence="17 20">
        <name>heme b</name>
        <dbReference type="ChEBI" id="CHEBI:60344"/>
    </cofactor>
    <text evidence="17 20">Binds 1 heme b (iron(II)-protoporphyrin IX) group per subunit.</text>
</comment>
<evidence type="ECO:0000256" key="17">
    <source>
        <dbReference type="PIRSR" id="PIRSR600823-3"/>
    </source>
</evidence>
<evidence type="ECO:0000256" key="6">
    <source>
        <dbReference type="ARBA" id="ARBA00022559"/>
    </source>
</evidence>
<dbReference type="GO" id="GO:0020037">
    <property type="term" value="F:heme binding"/>
    <property type="evidence" value="ECO:0007669"/>
    <property type="project" value="UniProtKB-UniRule"/>
</dbReference>
<evidence type="ECO:0000256" key="7">
    <source>
        <dbReference type="ARBA" id="ARBA00022617"/>
    </source>
</evidence>
<feature type="disulfide bond" evidence="19">
    <location>
        <begin position="119"/>
        <end position="312"/>
    </location>
</feature>
<dbReference type="EnsemblPlants" id="Pp3c8_17040V3.1">
    <property type="protein sequence ID" value="Pp3c8_17040V3.1"/>
    <property type="gene ID" value="Pp3c8_17040"/>
</dbReference>
<dbReference type="Proteomes" id="UP000006727">
    <property type="component" value="Chromosome 8"/>
</dbReference>
<feature type="binding site" evidence="17">
    <location>
        <position position="237"/>
    </location>
    <ligand>
        <name>Ca(2+)</name>
        <dbReference type="ChEBI" id="CHEBI:29108"/>
        <label>2</label>
    </ligand>
</feature>
<evidence type="ECO:0000256" key="15">
    <source>
        <dbReference type="PIRSR" id="PIRSR600823-1"/>
    </source>
</evidence>
<comment type="similarity">
    <text evidence="20">Belongs to the peroxidase family. Classical plant (class III) peroxidase subfamily.</text>
</comment>
<evidence type="ECO:0000256" key="12">
    <source>
        <dbReference type="ARBA" id="ARBA00023004"/>
    </source>
</evidence>
<dbReference type="PANTHER" id="PTHR31517">
    <property type="match status" value="1"/>
</dbReference>
<keyword evidence="9 20" id="KW-0732">Signal</keyword>
<feature type="signal peptide" evidence="20">
    <location>
        <begin position="1"/>
        <end position="26"/>
    </location>
</feature>
<evidence type="ECO:0000313" key="25">
    <source>
        <dbReference type="Proteomes" id="UP000006727"/>
    </source>
</evidence>
<feature type="chain" id="PRO_5014205000" description="Peroxidase" evidence="20">
    <location>
        <begin position="27"/>
        <end position="316"/>
    </location>
</feature>
<dbReference type="KEGG" id="ppp:112285503"/>
<feature type="disulfide bond" evidence="19">
    <location>
        <begin position="198"/>
        <end position="225"/>
    </location>
</feature>
<dbReference type="InterPro" id="IPR000823">
    <property type="entry name" value="Peroxidase_pln"/>
</dbReference>
<dbReference type="PANTHER" id="PTHR31517:SF84">
    <property type="entry name" value="PEROXIDASE"/>
    <property type="match status" value="1"/>
</dbReference>
<dbReference type="PROSITE" id="PS50873">
    <property type="entry name" value="PEROXIDASE_4"/>
    <property type="match status" value="1"/>
</dbReference>
<dbReference type="GO" id="GO:0004601">
    <property type="term" value="F:peroxidase activity"/>
    <property type="evidence" value="ECO:0000318"/>
    <property type="project" value="GO_Central"/>
</dbReference>
<evidence type="ECO:0000256" key="2">
    <source>
        <dbReference type="ARBA" id="ARBA00002322"/>
    </source>
</evidence>
<dbReference type="GO" id="GO:0140825">
    <property type="term" value="F:lactoperoxidase activity"/>
    <property type="evidence" value="ECO:0007669"/>
    <property type="project" value="UniProtKB-EC"/>
</dbReference>
<evidence type="ECO:0000313" key="24">
    <source>
        <dbReference type="EnsemblPlants" id="Pp3c8_17000V3.1"/>
    </source>
</evidence>
<evidence type="ECO:0000256" key="5">
    <source>
        <dbReference type="ARBA" id="ARBA00022525"/>
    </source>
</evidence>
<keyword evidence="12 17" id="KW-0408">Iron</keyword>
<evidence type="ECO:0000313" key="22">
    <source>
        <dbReference type="EMBL" id="PNR49778.1"/>
    </source>
</evidence>
<dbReference type="GO" id="GO:0042744">
    <property type="term" value="P:hydrogen peroxide catabolic process"/>
    <property type="evidence" value="ECO:0007669"/>
    <property type="project" value="UniProtKB-KW"/>
</dbReference>
<dbReference type="GO" id="GO:0006950">
    <property type="term" value="P:response to stress"/>
    <property type="evidence" value="ECO:0000318"/>
    <property type="project" value="GO_Central"/>
</dbReference>
<dbReference type="Gene3D" id="1.10.520.10">
    <property type="match status" value="1"/>
</dbReference>
<dbReference type="OrthoDB" id="2113341at2759"/>
<dbReference type="Gramene" id="Pp3c8_17040V3.2">
    <property type="protein sequence ID" value="Pp3c8_17040V3.2"/>
    <property type="gene ID" value="Pp3c8_17040"/>
</dbReference>
<feature type="binding site" evidence="17">
    <location>
        <position position="74"/>
    </location>
    <ligand>
        <name>Ca(2+)</name>
        <dbReference type="ChEBI" id="CHEBI:29108"/>
        <label>1</label>
    </ligand>
</feature>
<dbReference type="EC" id="1.11.1.7" evidence="4 20"/>
<keyword evidence="25" id="KW-1185">Reference proteome</keyword>
<comment type="subcellular location">
    <subcellularLocation>
        <location evidence="3 20">Secreted</location>
    </subcellularLocation>
</comment>
<organism evidence="22">
    <name type="scientific">Physcomitrium patens</name>
    <name type="common">Spreading-leaved earth moss</name>
    <name type="synonym">Physcomitrella patens</name>
    <dbReference type="NCBI Taxonomy" id="3218"/>
    <lineage>
        <taxon>Eukaryota</taxon>
        <taxon>Viridiplantae</taxon>
        <taxon>Streptophyta</taxon>
        <taxon>Embryophyta</taxon>
        <taxon>Bryophyta</taxon>
        <taxon>Bryophytina</taxon>
        <taxon>Bryopsida</taxon>
        <taxon>Funariidae</taxon>
        <taxon>Funariales</taxon>
        <taxon>Funariaceae</taxon>
        <taxon>Physcomitrium</taxon>
    </lineage>
</organism>
<dbReference type="InterPro" id="IPR002016">
    <property type="entry name" value="Haem_peroxidase"/>
</dbReference>
<dbReference type="EnsemblPlants" id="Pp3c8_17000V3.1">
    <property type="protein sequence ID" value="Pp3c8_17000V3.1"/>
    <property type="gene ID" value="Pp3c8_17000"/>
</dbReference>
<feature type="binding site" description="axial binding residue" evidence="17">
    <location>
        <position position="191"/>
    </location>
    <ligand>
        <name>heme b</name>
        <dbReference type="ChEBI" id="CHEBI:60344"/>
    </ligand>
    <ligandPart>
        <name>Fe</name>
        <dbReference type="ChEBI" id="CHEBI:18248"/>
    </ligandPart>
</feature>
<dbReference type="Gene3D" id="1.10.420.10">
    <property type="entry name" value="Peroxidase, domain 2"/>
    <property type="match status" value="1"/>
</dbReference>
<name>A0A2K1K7M6_PHYPA</name>
<evidence type="ECO:0000256" key="19">
    <source>
        <dbReference type="PIRSR" id="PIRSR600823-5"/>
    </source>
</evidence>
<evidence type="ECO:0000256" key="18">
    <source>
        <dbReference type="PIRSR" id="PIRSR600823-4"/>
    </source>
</evidence>
<evidence type="ECO:0000256" key="1">
    <source>
        <dbReference type="ARBA" id="ARBA00000189"/>
    </source>
</evidence>
<dbReference type="Gramene" id="Pp3c8_17000V3.2">
    <property type="protein sequence ID" value="Pp3c8_17000V3.2"/>
    <property type="gene ID" value="Pp3c8_17000"/>
</dbReference>
<dbReference type="PRINTS" id="PR00461">
    <property type="entry name" value="PLPEROXIDASE"/>
</dbReference>
<dbReference type="GO" id="GO:0009505">
    <property type="term" value="C:plant-type cell wall"/>
    <property type="evidence" value="ECO:0000318"/>
    <property type="project" value="GO_Central"/>
</dbReference>
<feature type="binding site" evidence="17">
    <location>
        <position position="245"/>
    </location>
    <ligand>
        <name>Ca(2+)</name>
        <dbReference type="ChEBI" id="CHEBI:29108"/>
        <label>2</label>
    </ligand>
</feature>
<feature type="binding site" evidence="17">
    <location>
        <position position="87"/>
    </location>
    <ligand>
        <name>Ca(2+)</name>
        <dbReference type="ChEBI" id="CHEBI:29108"/>
        <label>1</label>
    </ligand>
</feature>
<evidence type="ECO:0000313" key="23">
    <source>
        <dbReference type="EMBL" id="PNR49780.1"/>
    </source>
</evidence>
<keyword evidence="14" id="KW-0325">Glycoprotein</keyword>
<gene>
    <name evidence="24" type="primary">LOC112285504</name>
    <name evidence="22" type="ORF">PHYPA_011674</name>
    <name evidence="23" type="ORF">PHYPA_011676</name>
</gene>
<comment type="cofactor">
    <cofactor evidence="17 20">
        <name>Ca(2+)</name>
        <dbReference type="ChEBI" id="CHEBI:29108"/>
    </cofactor>
    <text evidence="17 20">Binds 2 calcium ions per subunit.</text>
</comment>
<dbReference type="InterPro" id="IPR033905">
    <property type="entry name" value="Secretory_peroxidase"/>
</dbReference>
<dbReference type="PROSITE" id="PS00436">
    <property type="entry name" value="PEROXIDASE_2"/>
    <property type="match status" value="1"/>
</dbReference>
<dbReference type="GO" id="GO:0046872">
    <property type="term" value="F:metal ion binding"/>
    <property type="evidence" value="ECO:0007669"/>
    <property type="project" value="UniProtKB-UniRule"/>
</dbReference>
<feature type="binding site" evidence="16">
    <location>
        <position position="161"/>
    </location>
    <ligand>
        <name>substrate</name>
    </ligand>
</feature>
<evidence type="ECO:0000256" key="20">
    <source>
        <dbReference type="RuleBase" id="RU362060"/>
    </source>
</evidence>
<dbReference type="GO" id="GO:0005576">
    <property type="term" value="C:extracellular region"/>
    <property type="evidence" value="ECO:0007669"/>
    <property type="project" value="UniProtKB-SubCell"/>
</dbReference>
<dbReference type="Gramene" id="Pp3c8_17040V3.1">
    <property type="protein sequence ID" value="Pp3c8_17040V3.1"/>
    <property type="gene ID" value="Pp3c8_17040"/>
</dbReference>
<feature type="binding site" evidence="17">
    <location>
        <position position="78"/>
    </location>
    <ligand>
        <name>Ca(2+)</name>
        <dbReference type="ChEBI" id="CHEBI:29108"/>
        <label>1</label>
    </ligand>
</feature>
<evidence type="ECO:0000256" key="3">
    <source>
        <dbReference type="ARBA" id="ARBA00004613"/>
    </source>
</evidence>
<comment type="function">
    <text evidence="2">Removal of H(2)O(2), oxidation of toxic reductants, biosynthesis and degradation of lignin, suberization, auxin catabolism, response to environmental stresses such as wounding, pathogen attack and oxidative stress. These functions might be dependent on each isozyme/isoform in each plant tissue.</text>
</comment>
<dbReference type="CDD" id="cd00693">
    <property type="entry name" value="secretory_peroxidase"/>
    <property type="match status" value="1"/>
</dbReference>
<feature type="binding site" evidence="17">
    <location>
        <position position="76"/>
    </location>
    <ligand>
        <name>Ca(2+)</name>
        <dbReference type="ChEBI" id="CHEBI:29108"/>
        <label>1</label>
    </ligand>
</feature>
<feature type="binding site" evidence="17">
    <location>
        <position position="192"/>
    </location>
    <ligand>
        <name>Ca(2+)</name>
        <dbReference type="ChEBI" id="CHEBI:29108"/>
        <label>2</label>
    </ligand>
</feature>
<dbReference type="FunFam" id="1.10.420.10:FF:000006">
    <property type="entry name" value="Peroxidase"/>
    <property type="match status" value="1"/>
</dbReference>
<accession>A0A2K1K7M6</accession>
<evidence type="ECO:0000259" key="21">
    <source>
        <dbReference type="PROSITE" id="PS50873"/>
    </source>
</evidence>
<evidence type="ECO:0000256" key="9">
    <source>
        <dbReference type="ARBA" id="ARBA00022729"/>
    </source>
</evidence>
<reference evidence="22 25" key="1">
    <citation type="journal article" date="2008" name="Science">
        <title>The Physcomitrella genome reveals evolutionary insights into the conquest of land by plants.</title>
        <authorList>
            <person name="Rensing S."/>
            <person name="Lang D."/>
            <person name="Zimmer A."/>
            <person name="Terry A."/>
            <person name="Salamov A."/>
            <person name="Shapiro H."/>
            <person name="Nishiyama T."/>
            <person name="Perroud P.-F."/>
            <person name="Lindquist E."/>
            <person name="Kamisugi Y."/>
            <person name="Tanahashi T."/>
            <person name="Sakakibara K."/>
            <person name="Fujita T."/>
            <person name="Oishi K."/>
            <person name="Shin-I T."/>
            <person name="Kuroki Y."/>
            <person name="Toyoda A."/>
            <person name="Suzuki Y."/>
            <person name="Hashimoto A."/>
            <person name="Yamaguchi K."/>
            <person name="Sugano A."/>
            <person name="Kohara Y."/>
            <person name="Fujiyama A."/>
            <person name="Anterola A."/>
            <person name="Aoki S."/>
            <person name="Ashton N."/>
            <person name="Barbazuk W.B."/>
            <person name="Barker E."/>
            <person name="Bennetzen J."/>
            <person name="Bezanilla M."/>
            <person name="Blankenship R."/>
            <person name="Cho S.H."/>
            <person name="Dutcher S."/>
            <person name="Estelle M."/>
            <person name="Fawcett J.A."/>
            <person name="Gundlach H."/>
            <person name="Hanada K."/>
            <person name="Heyl A."/>
            <person name="Hicks K.A."/>
            <person name="Hugh J."/>
            <person name="Lohr M."/>
            <person name="Mayer K."/>
            <person name="Melkozernov A."/>
            <person name="Murata T."/>
            <person name="Nelson D."/>
            <person name="Pils B."/>
            <person name="Prigge M."/>
            <person name="Reiss B."/>
            <person name="Renner T."/>
            <person name="Rombauts S."/>
            <person name="Rushton P."/>
            <person name="Sanderfoot A."/>
            <person name="Schween G."/>
            <person name="Shiu S.-H."/>
            <person name="Stueber K."/>
            <person name="Theodoulou F.L."/>
            <person name="Tu H."/>
            <person name="Van de Peer Y."/>
            <person name="Verrier P.J."/>
            <person name="Waters E."/>
            <person name="Wood A."/>
            <person name="Yang L."/>
            <person name="Cove D."/>
            <person name="Cuming A."/>
            <person name="Hasebe M."/>
            <person name="Lucas S."/>
            <person name="Mishler D.B."/>
            <person name="Reski R."/>
            <person name="Grigoriev I."/>
            <person name="Quatrano R.S."/>
            <person name="Boore J.L."/>
        </authorList>
    </citation>
    <scope>NUCLEOTIDE SEQUENCE [LARGE SCALE GENOMIC DNA]</scope>
    <source>
        <strain evidence="24 25">cv. Gransden 2004</strain>
    </source>
</reference>
<dbReference type="RefSeq" id="XP_024382167.1">
    <property type="nucleotide sequence ID" value="XM_024526399.2"/>
</dbReference>
<keyword evidence="10 17" id="KW-0106">Calcium</keyword>
<dbReference type="EnsemblPlants" id="Pp3c8_17000V3.2">
    <property type="protein sequence ID" value="Pp3c8_17000V3.2"/>
    <property type="gene ID" value="Pp3c8_17000"/>
</dbReference>
<evidence type="ECO:0000256" key="16">
    <source>
        <dbReference type="PIRSR" id="PIRSR600823-2"/>
    </source>
</evidence>
<keyword evidence="6 20" id="KW-0575">Peroxidase</keyword>
<dbReference type="Pfam" id="PF00141">
    <property type="entry name" value="peroxidase"/>
    <property type="match status" value="1"/>
</dbReference>
<dbReference type="PRINTS" id="PR00458">
    <property type="entry name" value="PEROXIDASE"/>
</dbReference>
<reference evidence="24" key="3">
    <citation type="submission" date="2020-12" db="UniProtKB">
        <authorList>
            <consortium name="EnsemblPlants"/>
        </authorList>
    </citation>
    <scope>IDENTIFICATION</scope>
</reference>
<keyword evidence="13 19" id="KW-1015">Disulfide bond</keyword>
<dbReference type="EMBL" id="ABEU02000008">
    <property type="protein sequence ID" value="PNR49780.1"/>
    <property type="molecule type" value="Genomic_DNA"/>
</dbReference>
<evidence type="ECO:0000256" key="8">
    <source>
        <dbReference type="ARBA" id="ARBA00022723"/>
    </source>
</evidence>
<evidence type="ECO:0000256" key="14">
    <source>
        <dbReference type="ARBA" id="ARBA00023180"/>
    </source>
</evidence>
<dbReference type="FunFam" id="1.10.520.10:FF:000006">
    <property type="entry name" value="Peroxidase"/>
    <property type="match status" value="1"/>
</dbReference>
<protein>
    <recommendedName>
        <fullName evidence="4 20">Peroxidase</fullName>
        <ecNumber evidence="4 20">1.11.1.7</ecNumber>
    </recommendedName>
</protein>
<dbReference type="SUPFAM" id="SSF48113">
    <property type="entry name" value="Heme-dependent peroxidases"/>
    <property type="match status" value="1"/>
</dbReference>
<keyword evidence="7 20" id="KW-0349">Heme</keyword>
<evidence type="ECO:0000256" key="13">
    <source>
        <dbReference type="ARBA" id="ARBA00023157"/>
    </source>
</evidence>
<dbReference type="EnsemblPlants" id="Pp3c8_17040V3.2">
    <property type="protein sequence ID" value="Pp3c8_17040V3.2"/>
    <property type="gene ID" value="Pp3c8_17040"/>
</dbReference>
<keyword evidence="20" id="KW-0376">Hydrogen peroxide</keyword>
<feature type="domain" description="Plant heme peroxidase family profile" evidence="21">
    <location>
        <begin position="27"/>
        <end position="316"/>
    </location>
</feature>
<dbReference type="GeneID" id="112285504"/>
<comment type="catalytic activity">
    <reaction evidence="1 20">
        <text>2 a phenolic donor + H2O2 = 2 a phenolic radical donor + 2 H2O</text>
        <dbReference type="Rhea" id="RHEA:56136"/>
        <dbReference type="ChEBI" id="CHEBI:15377"/>
        <dbReference type="ChEBI" id="CHEBI:16240"/>
        <dbReference type="ChEBI" id="CHEBI:139520"/>
        <dbReference type="ChEBI" id="CHEBI:139521"/>
        <dbReference type="EC" id="1.11.1.7"/>
    </reaction>
</comment>
<keyword evidence="5 20" id="KW-0964">Secreted</keyword>
<dbReference type="AlphaFoldDB" id="A0A2K1K7M6"/>
<feature type="site" description="Transition state stabilizer" evidence="18">
    <location>
        <position position="64"/>
    </location>
</feature>
<proteinExistence type="inferred from homology"/>
<dbReference type="PaxDb" id="3218-PP1S114_160V6.1"/>
<dbReference type="GO" id="GO:0006979">
    <property type="term" value="P:response to oxidative stress"/>
    <property type="evidence" value="ECO:0007669"/>
    <property type="project" value="UniProtKB-UniRule"/>
</dbReference>
<dbReference type="InterPro" id="IPR019794">
    <property type="entry name" value="Peroxidases_AS"/>
</dbReference>
<dbReference type="EMBL" id="ABEU02000008">
    <property type="protein sequence ID" value="PNR49778.1"/>
    <property type="molecule type" value="Genomic_DNA"/>
</dbReference>
<evidence type="ECO:0000256" key="4">
    <source>
        <dbReference type="ARBA" id="ARBA00012313"/>
    </source>
</evidence>
<keyword evidence="11 20" id="KW-0560">Oxidoreductase</keyword>
<evidence type="ECO:0000256" key="11">
    <source>
        <dbReference type="ARBA" id="ARBA00023002"/>
    </source>
</evidence>
<dbReference type="STRING" id="3218.A0A2K1K7M6"/>
<feature type="active site" description="Proton acceptor" evidence="15">
    <location>
        <position position="68"/>
    </location>
</feature>
<keyword evidence="8 17" id="KW-0479">Metal-binding</keyword>